<evidence type="ECO:0000259" key="5">
    <source>
        <dbReference type="PROSITE" id="PS50011"/>
    </source>
</evidence>
<proteinExistence type="predicted"/>
<dbReference type="SUPFAM" id="SSF56112">
    <property type="entry name" value="Protein kinase-like (PK-like)"/>
    <property type="match status" value="2"/>
</dbReference>
<evidence type="ECO:0000313" key="7">
    <source>
        <dbReference type="Proteomes" id="UP000018936"/>
    </source>
</evidence>
<gene>
    <name evidence="6" type="primary">Sbk2</name>
    <name evidence="6" type="ORF">L345_12417</name>
</gene>
<protein>
    <submittedName>
        <fullName evidence="6">Serine/threonine-protein kinase SBK2</fullName>
    </submittedName>
</protein>
<keyword evidence="6" id="KW-0808">Transferase</keyword>
<accession>V8NHQ1</accession>
<dbReference type="GO" id="GO:0005524">
    <property type="term" value="F:ATP binding"/>
    <property type="evidence" value="ECO:0007669"/>
    <property type="project" value="UniProtKB-UniRule"/>
</dbReference>
<keyword evidence="6" id="KW-0418">Kinase</keyword>
<dbReference type="AlphaFoldDB" id="V8NHQ1"/>
<evidence type="ECO:0000256" key="2">
    <source>
        <dbReference type="ARBA" id="ARBA00022840"/>
    </source>
</evidence>
<feature type="domain" description="Protein kinase" evidence="5">
    <location>
        <begin position="360"/>
        <end position="614"/>
    </location>
</feature>
<feature type="region of interest" description="Disordered" evidence="4">
    <location>
        <begin position="24"/>
        <end position="60"/>
    </location>
</feature>
<reference evidence="6 7" key="1">
    <citation type="journal article" date="2013" name="Proc. Natl. Acad. Sci. U.S.A.">
        <title>The king cobra genome reveals dynamic gene evolution and adaptation in the snake venom system.</title>
        <authorList>
            <person name="Vonk F.J."/>
            <person name="Casewell N.R."/>
            <person name="Henkel C.V."/>
            <person name="Heimberg A.M."/>
            <person name="Jansen H.J."/>
            <person name="McCleary R.J."/>
            <person name="Kerkkamp H.M."/>
            <person name="Vos R.A."/>
            <person name="Guerreiro I."/>
            <person name="Calvete J.J."/>
            <person name="Wuster W."/>
            <person name="Woods A.E."/>
            <person name="Logan J.M."/>
            <person name="Harrison R.A."/>
            <person name="Castoe T.A."/>
            <person name="de Koning A.P."/>
            <person name="Pollock D.D."/>
            <person name="Yandell M."/>
            <person name="Calderon D."/>
            <person name="Renjifo C."/>
            <person name="Currier R.B."/>
            <person name="Salgado D."/>
            <person name="Pla D."/>
            <person name="Sanz L."/>
            <person name="Hyder A.S."/>
            <person name="Ribeiro J.M."/>
            <person name="Arntzen J.W."/>
            <person name="van den Thillart G.E."/>
            <person name="Boetzer M."/>
            <person name="Pirovano W."/>
            <person name="Dirks R.P."/>
            <person name="Spaink H.P."/>
            <person name="Duboule D."/>
            <person name="McGlinn E."/>
            <person name="Kini R.M."/>
            <person name="Richardson M.K."/>
        </authorList>
    </citation>
    <scope>NUCLEOTIDE SEQUENCE</scope>
    <source>
        <tissue evidence="6">Blood</tissue>
    </source>
</reference>
<comment type="caution">
    <text evidence="6">The sequence shown here is derived from an EMBL/GenBank/DDBJ whole genome shotgun (WGS) entry which is preliminary data.</text>
</comment>
<organism evidence="6 7">
    <name type="scientific">Ophiophagus hannah</name>
    <name type="common">King cobra</name>
    <name type="synonym">Naja hannah</name>
    <dbReference type="NCBI Taxonomy" id="8665"/>
    <lineage>
        <taxon>Eukaryota</taxon>
        <taxon>Metazoa</taxon>
        <taxon>Chordata</taxon>
        <taxon>Craniata</taxon>
        <taxon>Vertebrata</taxon>
        <taxon>Euteleostomi</taxon>
        <taxon>Lepidosauria</taxon>
        <taxon>Squamata</taxon>
        <taxon>Bifurcata</taxon>
        <taxon>Unidentata</taxon>
        <taxon>Episquamata</taxon>
        <taxon>Toxicofera</taxon>
        <taxon>Serpentes</taxon>
        <taxon>Colubroidea</taxon>
        <taxon>Elapidae</taxon>
        <taxon>Elapinae</taxon>
        <taxon>Ophiophagus</taxon>
    </lineage>
</organism>
<keyword evidence="2 3" id="KW-0067">ATP-binding</keyword>
<dbReference type="InterPro" id="IPR017441">
    <property type="entry name" value="Protein_kinase_ATP_BS"/>
</dbReference>
<dbReference type="InterPro" id="IPR000719">
    <property type="entry name" value="Prot_kinase_dom"/>
</dbReference>
<evidence type="ECO:0000256" key="1">
    <source>
        <dbReference type="ARBA" id="ARBA00022741"/>
    </source>
</evidence>
<dbReference type="InterPro" id="IPR008271">
    <property type="entry name" value="Ser/Thr_kinase_AS"/>
</dbReference>
<dbReference type="InterPro" id="IPR011009">
    <property type="entry name" value="Kinase-like_dom_sf"/>
</dbReference>
<dbReference type="Gene3D" id="1.10.510.10">
    <property type="entry name" value="Transferase(Phosphotransferase) domain 1"/>
    <property type="match status" value="2"/>
</dbReference>
<dbReference type="Pfam" id="PF00069">
    <property type="entry name" value="Pkinase"/>
    <property type="match status" value="2"/>
</dbReference>
<dbReference type="PANTHER" id="PTHR24359">
    <property type="entry name" value="SERINE/THREONINE-PROTEIN KINASE SBK1"/>
    <property type="match status" value="1"/>
</dbReference>
<feature type="non-terminal residue" evidence="6">
    <location>
        <position position="623"/>
    </location>
</feature>
<dbReference type="PROSITE" id="PS50011">
    <property type="entry name" value="PROTEIN_KINASE_DOM"/>
    <property type="match status" value="2"/>
</dbReference>
<evidence type="ECO:0000256" key="3">
    <source>
        <dbReference type="PROSITE-ProRule" id="PRU10141"/>
    </source>
</evidence>
<dbReference type="OrthoDB" id="6513151at2759"/>
<dbReference type="Gene3D" id="3.30.200.20">
    <property type="entry name" value="Phosphorylase Kinase, domain 1"/>
    <property type="match status" value="1"/>
</dbReference>
<feature type="binding site" evidence="3">
    <location>
        <position position="389"/>
    </location>
    <ligand>
        <name>ATP</name>
        <dbReference type="ChEBI" id="CHEBI:30616"/>
    </ligand>
</feature>
<dbReference type="PROSITE" id="PS00108">
    <property type="entry name" value="PROTEIN_KINASE_ST"/>
    <property type="match status" value="2"/>
</dbReference>
<keyword evidence="1 3" id="KW-0547">Nucleotide-binding</keyword>
<feature type="domain" description="Protein kinase" evidence="5">
    <location>
        <begin position="1"/>
        <end position="278"/>
    </location>
</feature>
<dbReference type="PANTHER" id="PTHR24359:SF34">
    <property type="entry name" value="PROTEIN KINASE DOMAIN-CONTAINING PROTEIN"/>
    <property type="match status" value="1"/>
</dbReference>
<dbReference type="SMART" id="SM00220">
    <property type="entry name" value="S_TKc"/>
    <property type="match status" value="2"/>
</dbReference>
<evidence type="ECO:0000256" key="4">
    <source>
        <dbReference type="SAM" id="MobiDB-lite"/>
    </source>
</evidence>
<sequence length="623" mass="69861">MTPGQMNVIVHEKQTATGEWSAAMFPHEPSTPAPTQKCLPDQDAAGEQDVNSAENVDDTEDNEEFLEKLISITSKSLPKLEVEERYNITRELGSGSYGHVLQEGLPEVQVKQCAAQLVDALDFMHGKALVHRDIKLDNVLLFDQECQLVKLGDFGLTRLEGTRISAMSTVLPYSPPELCLLEKTESLALDSSLDIWAFGVLLFCICTGCIPWDMAMSPDPKFEEFSIWQNRTIPGEAPGLWKVFTAPALRMFRRIMALDPNRRSPAIEVNKYLHLPWRVGTSEETQDDLLKTISSEACLKGPSEDNTELGRNPKENCFQQMQLEGFTMNRTLGMEAQARLTDMLEITAQSLVHMEVAEHYQIIKELGKGKYGQVVLVMHRQRGTPMALKLLPKSSTKLQNFLYEYCVALSLSPHPAIIGMFGIAIESSQHYGFLYEAALHRDLISIIKPKQLVSALDFIHSRGLVYRDVKPENILLFDRHCHCIKLTDFGLTRPQGTLLQLVTGVIPYTAPELSRGTAGTPGLPIDASLDAWALGVLIFCLLTGYFPWEKTLPEDSFFDDFVIWQESGSDEDLPFHWRPLSQDCIAMLQNLLALEPTKRGPIRQVLSYLDQPWRADVAAKTAI</sequence>
<name>V8NHQ1_OPHHA</name>
<evidence type="ECO:0000313" key="6">
    <source>
        <dbReference type="EMBL" id="ETE61829.1"/>
    </source>
</evidence>
<keyword evidence="7" id="KW-1185">Reference proteome</keyword>
<dbReference type="GO" id="GO:0004674">
    <property type="term" value="F:protein serine/threonine kinase activity"/>
    <property type="evidence" value="ECO:0007669"/>
    <property type="project" value="TreeGrafter"/>
</dbReference>
<dbReference type="PROSITE" id="PS00107">
    <property type="entry name" value="PROTEIN_KINASE_ATP"/>
    <property type="match status" value="1"/>
</dbReference>
<dbReference type="EMBL" id="AZIM01003622">
    <property type="protein sequence ID" value="ETE61829.1"/>
    <property type="molecule type" value="Genomic_DNA"/>
</dbReference>
<dbReference type="Proteomes" id="UP000018936">
    <property type="component" value="Unassembled WGS sequence"/>
</dbReference>